<feature type="transmembrane region" description="Helical" evidence="1">
    <location>
        <begin position="14"/>
        <end position="35"/>
    </location>
</feature>
<keyword evidence="1" id="KW-0812">Transmembrane</keyword>
<keyword evidence="1" id="KW-1133">Transmembrane helix</keyword>
<sequence length="102" mass="10866">MGDTNRDASYKKGIWLGVGVAGLAHALIMLGLFFLTDFGAVPFMIIGIVQLVYLGPLSLLVLLNKPYGKAMSVGIWYAAGITFLLNAACFGIVLVVVANKDF</sequence>
<dbReference type="OrthoDB" id="2382033at2"/>
<keyword evidence="1" id="KW-0472">Membrane</keyword>
<protein>
    <submittedName>
        <fullName evidence="2">Uncharacterized protein</fullName>
    </submittedName>
</protein>
<keyword evidence="3" id="KW-1185">Reference proteome</keyword>
<proteinExistence type="predicted"/>
<evidence type="ECO:0000313" key="2">
    <source>
        <dbReference type="EMBL" id="PWK07001.1"/>
    </source>
</evidence>
<accession>A0A316D4A5</accession>
<name>A0A316D4A5_9BACL</name>
<dbReference type="Proteomes" id="UP000245634">
    <property type="component" value="Unassembled WGS sequence"/>
</dbReference>
<dbReference type="AlphaFoldDB" id="A0A316D4A5"/>
<gene>
    <name evidence="2" type="ORF">C7459_11871</name>
</gene>
<evidence type="ECO:0000313" key="3">
    <source>
        <dbReference type="Proteomes" id="UP000245634"/>
    </source>
</evidence>
<organism evidence="2 3">
    <name type="scientific">Tumebacillus permanentifrigoris</name>
    <dbReference type="NCBI Taxonomy" id="378543"/>
    <lineage>
        <taxon>Bacteria</taxon>
        <taxon>Bacillati</taxon>
        <taxon>Bacillota</taxon>
        <taxon>Bacilli</taxon>
        <taxon>Bacillales</taxon>
        <taxon>Alicyclobacillaceae</taxon>
        <taxon>Tumebacillus</taxon>
    </lineage>
</organism>
<dbReference type="EMBL" id="QGGL01000018">
    <property type="protein sequence ID" value="PWK07001.1"/>
    <property type="molecule type" value="Genomic_DNA"/>
</dbReference>
<comment type="caution">
    <text evidence="2">The sequence shown here is derived from an EMBL/GenBank/DDBJ whole genome shotgun (WGS) entry which is preliminary data.</text>
</comment>
<dbReference type="RefSeq" id="WP_109690739.1">
    <property type="nucleotide sequence ID" value="NZ_QGGL01000018.1"/>
</dbReference>
<feature type="transmembrane region" description="Helical" evidence="1">
    <location>
        <begin position="41"/>
        <end position="63"/>
    </location>
</feature>
<feature type="transmembrane region" description="Helical" evidence="1">
    <location>
        <begin position="75"/>
        <end position="98"/>
    </location>
</feature>
<evidence type="ECO:0000256" key="1">
    <source>
        <dbReference type="SAM" id="Phobius"/>
    </source>
</evidence>
<reference evidence="2 3" key="1">
    <citation type="submission" date="2018-05" db="EMBL/GenBank/DDBJ databases">
        <title>Genomic Encyclopedia of Type Strains, Phase IV (KMG-IV): sequencing the most valuable type-strain genomes for metagenomic binning, comparative biology and taxonomic classification.</title>
        <authorList>
            <person name="Goeker M."/>
        </authorList>
    </citation>
    <scope>NUCLEOTIDE SEQUENCE [LARGE SCALE GENOMIC DNA]</scope>
    <source>
        <strain evidence="2 3">DSM 18773</strain>
    </source>
</reference>